<organism evidence="3 4">
    <name type="scientific">Brevibacillus fulvus</name>
    <dbReference type="NCBI Taxonomy" id="1125967"/>
    <lineage>
        <taxon>Bacteria</taxon>
        <taxon>Bacillati</taxon>
        <taxon>Bacillota</taxon>
        <taxon>Bacilli</taxon>
        <taxon>Bacillales</taxon>
        <taxon>Paenibacillaceae</taxon>
        <taxon>Brevibacillus</taxon>
    </lineage>
</organism>
<evidence type="ECO:0000256" key="2">
    <source>
        <dbReference type="SAM" id="SignalP"/>
    </source>
</evidence>
<feature type="chain" id="PRO_5039193969" evidence="2">
    <location>
        <begin position="22"/>
        <end position="347"/>
    </location>
</feature>
<proteinExistence type="predicted"/>
<dbReference type="GO" id="GO:0055085">
    <property type="term" value="P:transmembrane transport"/>
    <property type="evidence" value="ECO:0007669"/>
    <property type="project" value="InterPro"/>
</dbReference>
<dbReference type="EMBL" id="JAFBEB010000011">
    <property type="protein sequence ID" value="MBM7591342.1"/>
    <property type="molecule type" value="Genomic_DNA"/>
</dbReference>
<evidence type="ECO:0000256" key="1">
    <source>
        <dbReference type="ARBA" id="ARBA00022729"/>
    </source>
</evidence>
<sequence length="347" mass="38203">MKKGFKWTKLIFSVVTALSLAACSSGGNNSASSGAANGSAEGGQKISVNIAYGNQPGEPIDQLANKWKELAEQKSNGRLELKLFPSSQLGSEKDVIEQAKMGNNTIILTGYDFLMDYVPDMGIMTAPYLTDSTDDLFYLTTTDWFKGLTDQLKQKGLVVVTTNTLYGNRHLMTTKEVKSPDDMKGMKIRVPNSNTYIKTFEALGATPTPMPLADVYTSLQQGLIDGAENPLPVLQGTKTNEVAKFLALTEHTKIISPWVAGTAFFDTIPQDLQQILVETGDEAGEFAKAITNEQSEKVLEEFKQQGVKVTEVDLNQFKEKTKSVYTAFPQWSPNLYETVQDLLKNRK</sequence>
<dbReference type="PIRSF" id="PIRSF006470">
    <property type="entry name" value="DctB"/>
    <property type="match status" value="1"/>
</dbReference>
<name>A0A938Y4A6_9BACL</name>
<dbReference type="Gene3D" id="3.40.190.170">
    <property type="entry name" value="Bacterial extracellular solute-binding protein, family 7"/>
    <property type="match status" value="1"/>
</dbReference>
<dbReference type="Pfam" id="PF03480">
    <property type="entry name" value="DctP"/>
    <property type="match status" value="1"/>
</dbReference>
<keyword evidence="1 2" id="KW-0732">Signal</keyword>
<dbReference type="RefSeq" id="WP_204519054.1">
    <property type="nucleotide sequence ID" value="NZ_BAABIN010000003.1"/>
</dbReference>
<keyword evidence="4" id="KW-1185">Reference proteome</keyword>
<dbReference type="Proteomes" id="UP000717624">
    <property type="component" value="Unassembled WGS sequence"/>
</dbReference>
<dbReference type="CDD" id="cd13669">
    <property type="entry name" value="PBP2_TRAP_TM0322_like"/>
    <property type="match status" value="1"/>
</dbReference>
<dbReference type="NCBIfam" id="TIGR00787">
    <property type="entry name" value="dctP"/>
    <property type="match status" value="1"/>
</dbReference>
<evidence type="ECO:0000313" key="3">
    <source>
        <dbReference type="EMBL" id="MBM7591342.1"/>
    </source>
</evidence>
<dbReference type="PANTHER" id="PTHR33376">
    <property type="match status" value="1"/>
</dbReference>
<dbReference type="AlphaFoldDB" id="A0A938Y4A6"/>
<dbReference type="InterPro" id="IPR038404">
    <property type="entry name" value="TRAP_DctP_sf"/>
</dbReference>
<dbReference type="NCBIfam" id="NF037995">
    <property type="entry name" value="TRAP_S1"/>
    <property type="match status" value="1"/>
</dbReference>
<dbReference type="PANTHER" id="PTHR33376:SF3">
    <property type="entry name" value="C4-DICARBOXYLATE-BINDING PROTEIN"/>
    <property type="match status" value="1"/>
</dbReference>
<keyword evidence="3" id="KW-0675">Receptor</keyword>
<dbReference type="InterPro" id="IPR004682">
    <property type="entry name" value="TRAP_DctP"/>
</dbReference>
<gene>
    <name evidence="3" type="ORF">JOD01_002981</name>
</gene>
<reference evidence="3" key="1">
    <citation type="submission" date="2021-01" db="EMBL/GenBank/DDBJ databases">
        <title>Genomic Encyclopedia of Type Strains, Phase IV (KMG-IV): sequencing the most valuable type-strain genomes for metagenomic binning, comparative biology and taxonomic classification.</title>
        <authorList>
            <person name="Goeker M."/>
        </authorList>
    </citation>
    <scope>NUCLEOTIDE SEQUENCE</scope>
    <source>
        <strain evidence="3">DSM 25523</strain>
    </source>
</reference>
<feature type="signal peptide" evidence="2">
    <location>
        <begin position="1"/>
        <end position="21"/>
    </location>
</feature>
<dbReference type="InterPro" id="IPR018389">
    <property type="entry name" value="DctP_fam"/>
</dbReference>
<dbReference type="PROSITE" id="PS51257">
    <property type="entry name" value="PROKAR_LIPOPROTEIN"/>
    <property type="match status" value="1"/>
</dbReference>
<protein>
    <submittedName>
        <fullName evidence="3">Tripartite ATP-independent transporter DctP family solute receptor</fullName>
    </submittedName>
</protein>
<comment type="caution">
    <text evidence="3">The sequence shown here is derived from an EMBL/GenBank/DDBJ whole genome shotgun (WGS) entry which is preliminary data.</text>
</comment>
<dbReference type="GO" id="GO:0030288">
    <property type="term" value="C:outer membrane-bounded periplasmic space"/>
    <property type="evidence" value="ECO:0007669"/>
    <property type="project" value="InterPro"/>
</dbReference>
<evidence type="ECO:0000313" key="4">
    <source>
        <dbReference type="Proteomes" id="UP000717624"/>
    </source>
</evidence>
<accession>A0A938Y4A6</accession>
<dbReference type="SUPFAM" id="SSF53850">
    <property type="entry name" value="Periplasmic binding protein-like II"/>
    <property type="match status" value="1"/>
</dbReference>